<keyword evidence="2" id="KW-0456">Lyase</keyword>
<dbReference type="Gene3D" id="3.10.129.10">
    <property type="entry name" value="Hotdog Thioesterase"/>
    <property type="match status" value="1"/>
</dbReference>
<evidence type="ECO:0000313" key="4">
    <source>
        <dbReference type="Proteomes" id="UP000256269"/>
    </source>
</evidence>
<dbReference type="SUPFAM" id="SSF54637">
    <property type="entry name" value="Thioesterase/thiol ester dehydrase-isomerase"/>
    <property type="match status" value="1"/>
</dbReference>
<comment type="caution">
    <text evidence="3">The sequence shown here is derived from an EMBL/GenBank/DDBJ whole genome shotgun (WGS) entry which is preliminary data.</text>
</comment>
<dbReference type="InterPro" id="IPR029069">
    <property type="entry name" value="HotDog_dom_sf"/>
</dbReference>
<gene>
    <name evidence="3" type="ORF">BCF44_105342</name>
</gene>
<dbReference type="AlphaFoldDB" id="A0A3E0HPL6"/>
<evidence type="ECO:0000313" key="3">
    <source>
        <dbReference type="EMBL" id="REH48483.1"/>
    </source>
</evidence>
<dbReference type="GO" id="GO:0016829">
    <property type="term" value="F:lyase activity"/>
    <property type="evidence" value="ECO:0007669"/>
    <property type="project" value="UniProtKB-KW"/>
</dbReference>
<evidence type="ECO:0000256" key="2">
    <source>
        <dbReference type="ARBA" id="ARBA00023239"/>
    </source>
</evidence>
<dbReference type="RefSeq" id="WP_116175244.1">
    <property type="nucleotide sequence ID" value="NZ_CP144375.1"/>
</dbReference>
<name>A0A3E0HPL6_9PSEU</name>
<dbReference type="Proteomes" id="UP000256269">
    <property type="component" value="Unassembled WGS sequence"/>
</dbReference>
<sequence>MIGVDRIKRIIPHRHPILLVDRVSTVEPGRSLVAHKAVTAAEPCYQRLGDDTPAGGYAYPISLLLESWAQSAVLLACWEQPNPDVLAGKVELAAGIAGVRLLRPVYPGHTVEHRVEIVRSVDDAAVVAGGSLVDDQTVLEVKRFTVALRDSDVLRRPSVGASR</sequence>
<comment type="similarity">
    <text evidence="1">Belongs to the thioester dehydratase family. FabZ subfamily.</text>
</comment>
<evidence type="ECO:0000256" key="1">
    <source>
        <dbReference type="ARBA" id="ARBA00009174"/>
    </source>
</evidence>
<reference evidence="3 4" key="1">
    <citation type="submission" date="2018-08" db="EMBL/GenBank/DDBJ databases">
        <title>Genomic Encyclopedia of Archaeal and Bacterial Type Strains, Phase II (KMG-II): from individual species to whole genera.</title>
        <authorList>
            <person name="Goeker M."/>
        </authorList>
    </citation>
    <scope>NUCLEOTIDE SEQUENCE [LARGE SCALE GENOMIC DNA]</scope>
    <source>
        <strain evidence="3 4">DSM 45791</strain>
    </source>
</reference>
<accession>A0A3E0HPL6</accession>
<protein>
    <submittedName>
        <fullName evidence="3">3-hydroxyacyl-[acyl-carrier-protein] dehydratase</fullName>
    </submittedName>
</protein>
<dbReference type="InterPro" id="IPR013114">
    <property type="entry name" value="FabA_FabZ"/>
</dbReference>
<dbReference type="EMBL" id="QUNO01000005">
    <property type="protein sequence ID" value="REH48483.1"/>
    <property type="molecule type" value="Genomic_DNA"/>
</dbReference>
<organism evidence="3 4">
    <name type="scientific">Kutzneria buriramensis</name>
    <dbReference type="NCBI Taxonomy" id="1045776"/>
    <lineage>
        <taxon>Bacteria</taxon>
        <taxon>Bacillati</taxon>
        <taxon>Actinomycetota</taxon>
        <taxon>Actinomycetes</taxon>
        <taxon>Pseudonocardiales</taxon>
        <taxon>Pseudonocardiaceae</taxon>
        <taxon>Kutzneria</taxon>
    </lineage>
</organism>
<dbReference type="OrthoDB" id="9772788at2"/>
<dbReference type="Pfam" id="PF07977">
    <property type="entry name" value="FabA"/>
    <property type="match status" value="1"/>
</dbReference>
<dbReference type="PANTHER" id="PTHR30272">
    <property type="entry name" value="3-HYDROXYACYL-[ACYL-CARRIER-PROTEIN] DEHYDRATASE"/>
    <property type="match status" value="1"/>
</dbReference>
<dbReference type="PANTHER" id="PTHR30272:SF1">
    <property type="entry name" value="3-HYDROXYACYL-[ACYL-CARRIER-PROTEIN] DEHYDRATASE"/>
    <property type="match status" value="1"/>
</dbReference>
<proteinExistence type="inferred from homology"/>
<keyword evidence="4" id="KW-1185">Reference proteome</keyword>